<protein>
    <submittedName>
        <fullName evidence="2">Uncharacterized protein</fullName>
    </submittedName>
</protein>
<name>A0A1H7U790_9BURK</name>
<proteinExistence type="predicted"/>
<organism evidence="2 3">
    <name type="scientific">Paraburkholderia caballeronis</name>
    <dbReference type="NCBI Taxonomy" id="416943"/>
    <lineage>
        <taxon>Bacteria</taxon>
        <taxon>Pseudomonadati</taxon>
        <taxon>Pseudomonadota</taxon>
        <taxon>Betaproteobacteria</taxon>
        <taxon>Burkholderiales</taxon>
        <taxon>Burkholderiaceae</taxon>
        <taxon>Paraburkholderia</taxon>
    </lineage>
</organism>
<evidence type="ECO:0000313" key="2">
    <source>
        <dbReference type="EMBL" id="SEL92586.1"/>
    </source>
</evidence>
<dbReference type="EMBL" id="FOAJ01000018">
    <property type="protein sequence ID" value="SEL92586.1"/>
    <property type="molecule type" value="Genomic_DNA"/>
</dbReference>
<dbReference type="STRING" id="416943.SAMN05445871_2453"/>
<gene>
    <name evidence="2" type="ORF">SAMN05192542_1185</name>
</gene>
<dbReference type="AlphaFoldDB" id="A0A1H7U790"/>
<dbReference type="Proteomes" id="UP000199120">
    <property type="component" value="Unassembled WGS sequence"/>
</dbReference>
<feature type="region of interest" description="Disordered" evidence="1">
    <location>
        <begin position="584"/>
        <end position="626"/>
    </location>
</feature>
<evidence type="ECO:0000313" key="3">
    <source>
        <dbReference type="Proteomes" id="UP000199120"/>
    </source>
</evidence>
<dbReference type="OrthoDB" id="9135956at2"/>
<accession>A0A1H7U790</accession>
<evidence type="ECO:0000256" key="1">
    <source>
        <dbReference type="SAM" id="MobiDB-lite"/>
    </source>
</evidence>
<dbReference type="RefSeq" id="WP_090545183.1">
    <property type="nucleotide sequence ID" value="NZ_FNSR01000001.1"/>
</dbReference>
<sequence>MDKKYGGYTAAELREFIEHSENNGEGIDAITGDDDCTSATVIRDLLKEVDTLREAAKGAAVIANTAGAEIRDLRAALSAPAEATQAVAATEGWKQGVEAVAKLLDKKADDYAQQYGHDDMGSLSFGSGAHAAAKRDYHWSLIELAEEVRAMLAAAPQAPVADAARAEPVCDCGVQCRDYGQNTCRYHTEDVPRAVNAPACCAGASGAERAALKRAMDLLDAKLGDTDPNIEGMTQEEVENTYPVLAAMQLLSRLYTAAHPVADAAVAPSMAKDDDFVLVERSLLGAACSAIDKKRDAPVVLAKLRQVAMSHAAPSPTVAADAAAHSLTVEDVERQYRDGVHIGSGLPRATCPCGFCMTHRHGFNQGDSAPTAPHAADTGASSSVERLFAIQRGFAALADAAAQPDERAAFEQLNGRWQSMTPFDVFCAGWQARATAPQATVMGNGCKPGGCSAIGCDGGHYCFPRAAVAQAGATQWAALTDEDRQAAFESLPDMLEGFMKKWGWLNFAKEIERRCRAKNARPAELTRSVTLTKEQLRAIHDCADRLEGCISYGQSSFDSPPEPQSQWDYESMQVVMEVRTILAAHPSTGEGEPRENVQHPESEPRQPYEWRDTGPLETGGDHADQA</sequence>
<reference evidence="3" key="1">
    <citation type="submission" date="2016-10" db="EMBL/GenBank/DDBJ databases">
        <authorList>
            <person name="Varghese N."/>
            <person name="Submissions S."/>
        </authorList>
    </citation>
    <scope>NUCLEOTIDE SEQUENCE [LARGE SCALE GENOMIC DNA]</scope>
    <source>
        <strain evidence="3">LMG 26416</strain>
    </source>
</reference>
<keyword evidence="3" id="KW-1185">Reference proteome</keyword>
<feature type="compositionally biased region" description="Basic and acidic residues" evidence="1">
    <location>
        <begin position="591"/>
        <end position="626"/>
    </location>
</feature>